<reference evidence="3" key="1">
    <citation type="journal article" date="2014" name="BMC Genomics">
        <title>Genome characteristics reveal the impact of lichenization on lichen-forming fungus Endocarpon pusillum Hedwig (Verrucariales, Ascomycota).</title>
        <authorList>
            <person name="Wang Y.-Y."/>
            <person name="Liu B."/>
            <person name="Zhang X.-Y."/>
            <person name="Zhou Q.-M."/>
            <person name="Zhang T."/>
            <person name="Li H."/>
            <person name="Yu Y.-F."/>
            <person name="Zhang X.-L."/>
            <person name="Hao X.-Y."/>
            <person name="Wang M."/>
            <person name="Wang L."/>
            <person name="Wei J.-C."/>
        </authorList>
    </citation>
    <scope>NUCLEOTIDE SEQUENCE [LARGE SCALE GENOMIC DNA]</scope>
    <source>
        <strain evidence="3">Z07020 / HMAS-L-300199</strain>
    </source>
</reference>
<feature type="region of interest" description="Disordered" evidence="1">
    <location>
        <begin position="578"/>
        <end position="609"/>
    </location>
</feature>
<feature type="compositionally biased region" description="Basic and acidic residues" evidence="1">
    <location>
        <begin position="578"/>
        <end position="588"/>
    </location>
</feature>
<gene>
    <name evidence="2" type="ORF">EPUS_03150</name>
</gene>
<evidence type="ECO:0000313" key="3">
    <source>
        <dbReference type="Proteomes" id="UP000019373"/>
    </source>
</evidence>
<dbReference type="OrthoDB" id="5427503at2759"/>
<accession>U1G7C8</accession>
<name>U1G7C8_ENDPU</name>
<evidence type="ECO:0000256" key="1">
    <source>
        <dbReference type="SAM" id="MobiDB-lite"/>
    </source>
</evidence>
<sequence length="609" mass="71004">MLLNNIRTFYPKIDIKRVPTAKWFTILLYTRAIILDRFLNKAWNTRNSDGPAKWLAFHTSCSPSFDPFNTLFQLFILETPDLAYAFLRSFTTGHLDRLVKDDKRRLYYCIYEAQCDLEQCDFELVEKPIPMLRIELACIISNRLSAYRKPEPKNIFIAGTSLRMNEASCIIQDVKSYDEATYKYVMTGCKKHVDFPLLTTEEDFKRLLKQHDIRVPEGYLTHVEKWSVPLRGRYRWSVLYIDRLKLLQNGGWTPKAIENEAQRTMREAKIQLQKRLEVLEKQNQTRLLDQLCQVAIQSDLLDKPTIFEDDKDCEMISEAFAVVKPIGKDQNQYRSQLQEQLALEAVIEFFRDRRPQQYDEKLRRFLFSQQNDAGALGKVAEWFLAWELRKCLHNSQRMTGSPENILHRRKAILANLGNAENLKQRHRCLEDYCLLEGERTGHCYDQRLKDIPIYEWMASIRNGKKPAASFYLPDNLAGPDILFALQHSKTSAKTPGDSVILLGPSITAVAIETTNPRSWYTGKNPNLWRDEQKRQADLNADKRTSENEYFVRLDKRQTENLFGAAFFRLMVAMKNKEKDVKKLDEITHGKRGRNNPGPADPRAGKKSKR</sequence>
<dbReference type="AlphaFoldDB" id="U1G7C8"/>
<keyword evidence="3" id="KW-1185">Reference proteome</keyword>
<dbReference type="GeneID" id="19238197"/>
<dbReference type="EMBL" id="KE720961">
    <property type="protein sequence ID" value="ERF73317.1"/>
    <property type="molecule type" value="Genomic_DNA"/>
</dbReference>
<evidence type="ECO:0000313" key="2">
    <source>
        <dbReference type="EMBL" id="ERF73317.1"/>
    </source>
</evidence>
<protein>
    <submittedName>
        <fullName evidence="2">Uncharacterized protein</fullName>
    </submittedName>
</protein>
<dbReference type="RefSeq" id="XP_007801090.1">
    <property type="nucleotide sequence ID" value="XM_007802899.1"/>
</dbReference>
<dbReference type="Proteomes" id="UP000019373">
    <property type="component" value="Unassembled WGS sequence"/>
</dbReference>
<organism evidence="2 3">
    <name type="scientific">Endocarpon pusillum (strain Z07020 / HMAS-L-300199)</name>
    <name type="common">Lichen-forming fungus</name>
    <dbReference type="NCBI Taxonomy" id="1263415"/>
    <lineage>
        <taxon>Eukaryota</taxon>
        <taxon>Fungi</taxon>
        <taxon>Dikarya</taxon>
        <taxon>Ascomycota</taxon>
        <taxon>Pezizomycotina</taxon>
        <taxon>Eurotiomycetes</taxon>
        <taxon>Chaetothyriomycetidae</taxon>
        <taxon>Verrucariales</taxon>
        <taxon>Verrucariaceae</taxon>
        <taxon>Endocarpon</taxon>
    </lineage>
</organism>
<dbReference type="eggNOG" id="ENOG502T4V4">
    <property type="taxonomic scope" value="Eukaryota"/>
</dbReference>
<dbReference type="HOGENOM" id="CLU_448350_0_0_1"/>
<proteinExistence type="predicted"/>